<dbReference type="GeneID" id="86890778"/>
<name>A0A7X5YD50_9BACT</name>
<evidence type="ECO:0000313" key="4">
    <source>
        <dbReference type="Proteomes" id="UP000576368"/>
    </source>
</evidence>
<reference evidence="3 5" key="1">
    <citation type="submission" date="2019-09" db="EMBL/GenBank/DDBJ databases">
        <title>Butyricimonas paravirosa DSM 105722 (=214-4 = JCM 18677 = CCUG 65563).</title>
        <authorList>
            <person name="Le Roy T."/>
            <person name="Cani P.D."/>
        </authorList>
    </citation>
    <scope>NUCLEOTIDE SEQUENCE [LARGE SCALE GENOMIC DNA]</scope>
    <source>
        <strain evidence="3 5">DSM 105722</strain>
    </source>
</reference>
<dbReference type="Gene3D" id="3.40.630.30">
    <property type="match status" value="1"/>
</dbReference>
<reference evidence="2 4" key="2">
    <citation type="submission" date="2020-03" db="EMBL/GenBank/DDBJ databases">
        <title>Genomic Encyclopedia of Type Strains, Phase IV (KMG-IV): sequencing the most valuable type-strain genomes for metagenomic binning, comparative biology and taxonomic classification.</title>
        <authorList>
            <person name="Goeker M."/>
        </authorList>
    </citation>
    <scope>NUCLEOTIDE SEQUENCE [LARGE SCALE GENOMIC DNA]</scope>
    <source>
        <strain evidence="2 4">DSM 105722</strain>
    </source>
</reference>
<evidence type="ECO:0000313" key="5">
    <source>
        <dbReference type="Proteomes" id="UP001302374"/>
    </source>
</evidence>
<keyword evidence="5" id="KW-1185">Reference proteome</keyword>
<dbReference type="GO" id="GO:0016747">
    <property type="term" value="F:acyltransferase activity, transferring groups other than amino-acyl groups"/>
    <property type="evidence" value="ECO:0007669"/>
    <property type="project" value="InterPro"/>
</dbReference>
<gene>
    <name evidence="3" type="ORF">F1644_05755</name>
    <name evidence="2" type="ORF">GGR15_002517</name>
</gene>
<dbReference type="EMBL" id="CP043839">
    <property type="protein sequence ID" value="WOF11799.1"/>
    <property type="molecule type" value="Genomic_DNA"/>
</dbReference>
<dbReference type="InterPro" id="IPR016181">
    <property type="entry name" value="Acyl_CoA_acyltransferase"/>
</dbReference>
<dbReference type="AlphaFoldDB" id="A0A7X5YD50"/>
<dbReference type="PROSITE" id="PS51186">
    <property type="entry name" value="GNAT"/>
    <property type="match status" value="1"/>
</dbReference>
<dbReference type="EMBL" id="JAATLI010000008">
    <property type="protein sequence ID" value="NJC18889.1"/>
    <property type="molecule type" value="Genomic_DNA"/>
</dbReference>
<keyword evidence="2" id="KW-0808">Transferase</keyword>
<dbReference type="RefSeq" id="WP_118304759.1">
    <property type="nucleotide sequence ID" value="NZ_BMPA01000008.1"/>
</dbReference>
<protein>
    <submittedName>
        <fullName evidence="3">GNAT family N-acetyltransferase</fullName>
    </submittedName>
    <submittedName>
        <fullName evidence="2">RimJ/RimL family protein N-acetyltransferase</fullName>
    </submittedName>
</protein>
<proteinExistence type="predicted"/>
<dbReference type="Proteomes" id="UP001302374">
    <property type="component" value="Chromosome"/>
</dbReference>
<dbReference type="Pfam" id="PF13302">
    <property type="entry name" value="Acetyltransf_3"/>
    <property type="match status" value="1"/>
</dbReference>
<dbReference type="SUPFAM" id="SSF55729">
    <property type="entry name" value="Acyl-CoA N-acyltransferases (Nat)"/>
    <property type="match status" value="1"/>
</dbReference>
<dbReference type="PANTHER" id="PTHR43792">
    <property type="entry name" value="GNAT FAMILY, PUTATIVE (AFU_ORTHOLOGUE AFUA_3G00765)-RELATED-RELATED"/>
    <property type="match status" value="1"/>
</dbReference>
<feature type="domain" description="N-acetyltransferase" evidence="1">
    <location>
        <begin position="9"/>
        <end position="165"/>
    </location>
</feature>
<dbReference type="InterPro" id="IPR051531">
    <property type="entry name" value="N-acetyltransferase"/>
</dbReference>
<evidence type="ECO:0000259" key="1">
    <source>
        <dbReference type="PROSITE" id="PS51186"/>
    </source>
</evidence>
<dbReference type="InterPro" id="IPR000182">
    <property type="entry name" value="GNAT_dom"/>
</dbReference>
<evidence type="ECO:0000313" key="3">
    <source>
        <dbReference type="EMBL" id="WOF11799.1"/>
    </source>
</evidence>
<organism evidence="2 4">
    <name type="scientific">Butyricimonas paravirosa</name>
    <dbReference type="NCBI Taxonomy" id="1472417"/>
    <lineage>
        <taxon>Bacteria</taxon>
        <taxon>Pseudomonadati</taxon>
        <taxon>Bacteroidota</taxon>
        <taxon>Bacteroidia</taxon>
        <taxon>Bacteroidales</taxon>
        <taxon>Odoribacteraceae</taxon>
        <taxon>Butyricimonas</taxon>
    </lineage>
</organism>
<sequence>MNYIETERLILRQFTEKDADALFLVLSDKEVNTFLPMFPLKNIEETKAYIQNKYISNHIQNRGFHYAICLKENNLPIGYIHVSSDDSHDLGYGLRKEFWHKGICTEACQTIINVVKQSGIPYITATHDVKNPRSGKVMQNIGMHYQYSYEELWQPKNILVTFRMYQLNFDGQEDRVYKKYWDKYPVHFIEVIEDKKLNYSI</sequence>
<dbReference type="Proteomes" id="UP000576368">
    <property type="component" value="Unassembled WGS sequence"/>
</dbReference>
<dbReference type="PANTHER" id="PTHR43792:SF1">
    <property type="entry name" value="N-ACETYLTRANSFERASE DOMAIN-CONTAINING PROTEIN"/>
    <property type="match status" value="1"/>
</dbReference>
<evidence type="ECO:0000313" key="2">
    <source>
        <dbReference type="EMBL" id="NJC18889.1"/>
    </source>
</evidence>
<accession>A0A7X5YD50</accession>